<dbReference type="PROSITE" id="PS50929">
    <property type="entry name" value="ABC_TM1F"/>
    <property type="match status" value="1"/>
</dbReference>
<dbReference type="GO" id="GO:0006508">
    <property type="term" value="P:proteolysis"/>
    <property type="evidence" value="ECO:0007669"/>
    <property type="project" value="InterPro"/>
</dbReference>
<dbReference type="PROSITE" id="PS50990">
    <property type="entry name" value="PEPTIDASE_C39"/>
    <property type="match status" value="1"/>
</dbReference>
<dbReference type="RefSeq" id="WP_281278989.1">
    <property type="nucleotide sequence ID" value="NZ_QKUF01000009.1"/>
</dbReference>
<evidence type="ECO:0000256" key="5">
    <source>
        <dbReference type="ARBA" id="ARBA00022741"/>
    </source>
</evidence>
<feature type="domain" description="ABC transporter" evidence="12">
    <location>
        <begin position="492"/>
        <end position="725"/>
    </location>
</feature>
<dbReference type="Pfam" id="PF03412">
    <property type="entry name" value="Peptidase_C39"/>
    <property type="match status" value="1"/>
</dbReference>
<proteinExistence type="predicted"/>
<evidence type="ECO:0000259" key="13">
    <source>
        <dbReference type="PROSITE" id="PS50929"/>
    </source>
</evidence>
<dbReference type="InterPro" id="IPR005074">
    <property type="entry name" value="Peptidase_C39"/>
</dbReference>
<feature type="transmembrane region" description="Helical" evidence="11">
    <location>
        <begin position="304"/>
        <end position="333"/>
    </location>
</feature>
<dbReference type="FunFam" id="3.40.50.300:FF:000299">
    <property type="entry name" value="ABC transporter ATP-binding protein/permease"/>
    <property type="match status" value="1"/>
</dbReference>
<feature type="domain" description="Peptidase C39" evidence="14">
    <location>
        <begin position="26"/>
        <end position="145"/>
    </location>
</feature>
<dbReference type="InterPro" id="IPR003439">
    <property type="entry name" value="ABC_transporter-like_ATP-bd"/>
</dbReference>
<keyword evidence="2" id="KW-0813">Transport</keyword>
<dbReference type="SMART" id="SM00382">
    <property type="entry name" value="AAA"/>
    <property type="match status" value="1"/>
</dbReference>
<dbReference type="CDD" id="cd18779">
    <property type="entry name" value="ABC_6TM_T1SS_like"/>
    <property type="match status" value="1"/>
</dbReference>
<reference evidence="15 16" key="1">
    <citation type="submission" date="2018-06" db="EMBL/GenBank/DDBJ databases">
        <title>Genomic Encyclopedia of Archaeal and Bacterial Type Strains, Phase II (KMG-II): from individual species to whole genera.</title>
        <authorList>
            <person name="Goeker M."/>
        </authorList>
    </citation>
    <scope>NUCLEOTIDE SEQUENCE [LARGE SCALE GENOMIC DNA]</scope>
    <source>
        <strain evidence="15 16">ATCC BAA-1881</strain>
    </source>
</reference>
<evidence type="ECO:0000256" key="6">
    <source>
        <dbReference type="ARBA" id="ARBA00022801"/>
    </source>
</evidence>
<dbReference type="SUPFAM" id="SSF52540">
    <property type="entry name" value="P-loop containing nucleoside triphosphate hydrolases"/>
    <property type="match status" value="1"/>
</dbReference>
<evidence type="ECO:0000256" key="2">
    <source>
        <dbReference type="ARBA" id="ARBA00022448"/>
    </source>
</evidence>
<accession>A0A326U7S9</accession>
<dbReference type="Pfam" id="PF00005">
    <property type="entry name" value="ABC_tran"/>
    <property type="match status" value="1"/>
</dbReference>
<dbReference type="Gene3D" id="3.90.70.10">
    <property type="entry name" value="Cysteine proteinases"/>
    <property type="match status" value="1"/>
</dbReference>
<feature type="transmembrane region" description="Helical" evidence="11">
    <location>
        <begin position="402"/>
        <end position="424"/>
    </location>
</feature>
<evidence type="ECO:0000256" key="7">
    <source>
        <dbReference type="ARBA" id="ARBA00022807"/>
    </source>
</evidence>
<dbReference type="Gene3D" id="3.40.50.300">
    <property type="entry name" value="P-loop containing nucleotide triphosphate hydrolases"/>
    <property type="match status" value="1"/>
</dbReference>
<dbReference type="GO" id="GO:0016887">
    <property type="term" value="F:ATP hydrolysis activity"/>
    <property type="evidence" value="ECO:0007669"/>
    <property type="project" value="InterPro"/>
</dbReference>
<keyword evidence="16" id="KW-1185">Reference proteome</keyword>
<evidence type="ECO:0000256" key="3">
    <source>
        <dbReference type="ARBA" id="ARBA00022475"/>
    </source>
</evidence>
<dbReference type="InterPro" id="IPR003593">
    <property type="entry name" value="AAA+_ATPase"/>
</dbReference>
<keyword evidence="4 11" id="KW-0812">Transmembrane</keyword>
<dbReference type="InterPro" id="IPR039421">
    <property type="entry name" value="Type_1_exporter"/>
</dbReference>
<dbReference type="Gene3D" id="1.20.1560.10">
    <property type="entry name" value="ABC transporter type 1, transmembrane domain"/>
    <property type="match status" value="1"/>
</dbReference>
<evidence type="ECO:0000256" key="4">
    <source>
        <dbReference type="ARBA" id="ARBA00022692"/>
    </source>
</evidence>
<keyword evidence="9 11" id="KW-1133">Transmembrane helix</keyword>
<evidence type="ECO:0000313" key="15">
    <source>
        <dbReference type="EMBL" id="PZW29339.1"/>
    </source>
</evidence>
<name>A0A326U7S9_THEHA</name>
<gene>
    <name evidence="15" type="ORF">EI42_03061</name>
</gene>
<dbReference type="EMBL" id="QKUF01000009">
    <property type="protein sequence ID" value="PZW29339.1"/>
    <property type="molecule type" value="Genomic_DNA"/>
</dbReference>
<keyword evidence="6" id="KW-0378">Hydrolase</keyword>
<dbReference type="GO" id="GO:0015421">
    <property type="term" value="F:ABC-type oligopeptide transporter activity"/>
    <property type="evidence" value="ECO:0007669"/>
    <property type="project" value="TreeGrafter"/>
</dbReference>
<sequence length="737" mass="82470">MQTSRRKKRRSYRLGCHKRRVPEILQMSELECGAACLAMILSYYGHAITITEIRETCGIGRGGFSAYNLVRAARGYGLKTRAVSVQADAFRSLRLPAIIHWEFHHFLILERCTKDTVQVVDPANGRRRMTLEEFDRGFTGIMILLEPGPGFERRRSSPFFGLRSYIKTFVRQTPGLLLQVLLASLVLQLLPLSIPLLTGLIVDVILPEKLNTVIMTLGLGIVVLFAMEVVVTLLRSLLLVYLQARVDKHIMVYFFDHLLSLPLRFFQLRSSGDIIARLNSNTVIQDLISKELLSSLLDGGLATFYLVLLFWQSSLFGLIALGIGTLQMTLFFLTRERLQYLTVSELNAQGRSYGYATEVLTGIEALKAAGAEPRAMHHWSNFFYQELNLSIRKNLFSSFIDTFRTLTSMLAPLLLLWAGAILVLNGTLSIGVMLALNALAIAFLMPLGSLVETGQSLWTTRSHLERISDVLKEKSEQEGEITDWPPELSGRIALKGVSFRYDPTSPDVLQAIDLDIEPGQSVAIVGKTGSGKSTLGKLLLGLHQPTEGEIYYDYLPLRTLNYRAVRAQFGAVMQNATIFSGTIRENITFHDPSIDMGRVLEAAQQALLHEDIEQMPMGYETLVAEGGSALSGGQRQRLAIARALAHKPVVLLLDEATSSLDVETERAIERNIRALRCTRIIIAHRLSTIRRADLIVVLEQGKIIERGTHQELLQRDGTYARLIRHQLAHEQDDDSLY</sequence>
<dbReference type="Pfam" id="PF00664">
    <property type="entry name" value="ABC_membrane"/>
    <property type="match status" value="1"/>
</dbReference>
<dbReference type="InterPro" id="IPR027417">
    <property type="entry name" value="P-loop_NTPase"/>
</dbReference>
<evidence type="ECO:0000256" key="9">
    <source>
        <dbReference type="ARBA" id="ARBA00022989"/>
    </source>
</evidence>
<keyword evidence="8" id="KW-0067">ATP-binding</keyword>
<dbReference type="Proteomes" id="UP000248806">
    <property type="component" value="Unassembled WGS sequence"/>
</dbReference>
<dbReference type="AlphaFoldDB" id="A0A326U7S9"/>
<dbReference type="InterPro" id="IPR036640">
    <property type="entry name" value="ABC1_TM_sf"/>
</dbReference>
<dbReference type="PANTHER" id="PTHR43394:SF1">
    <property type="entry name" value="ATP-BINDING CASSETTE SUB-FAMILY B MEMBER 10, MITOCHONDRIAL"/>
    <property type="match status" value="1"/>
</dbReference>
<keyword evidence="7" id="KW-0645">Protease</keyword>
<keyword evidence="10 11" id="KW-0472">Membrane</keyword>
<feature type="transmembrane region" description="Helical" evidence="11">
    <location>
        <begin position="176"/>
        <end position="202"/>
    </location>
</feature>
<dbReference type="InterPro" id="IPR011527">
    <property type="entry name" value="ABC1_TM_dom"/>
</dbReference>
<keyword evidence="3" id="KW-1003">Cell membrane</keyword>
<evidence type="ECO:0000259" key="14">
    <source>
        <dbReference type="PROSITE" id="PS50990"/>
    </source>
</evidence>
<dbReference type="GO" id="GO:0005886">
    <property type="term" value="C:plasma membrane"/>
    <property type="evidence" value="ECO:0007669"/>
    <property type="project" value="UniProtKB-SubCell"/>
</dbReference>
<evidence type="ECO:0000256" key="1">
    <source>
        <dbReference type="ARBA" id="ARBA00004651"/>
    </source>
</evidence>
<evidence type="ECO:0000256" key="10">
    <source>
        <dbReference type="ARBA" id="ARBA00023136"/>
    </source>
</evidence>
<keyword evidence="5" id="KW-0547">Nucleotide-binding</keyword>
<evidence type="ECO:0000256" key="8">
    <source>
        <dbReference type="ARBA" id="ARBA00022840"/>
    </source>
</evidence>
<evidence type="ECO:0000313" key="16">
    <source>
        <dbReference type="Proteomes" id="UP000248806"/>
    </source>
</evidence>
<dbReference type="PROSITE" id="PS50893">
    <property type="entry name" value="ABC_TRANSPORTER_2"/>
    <property type="match status" value="1"/>
</dbReference>
<feature type="domain" description="ABC transmembrane type-1" evidence="13">
    <location>
        <begin position="180"/>
        <end position="457"/>
    </location>
</feature>
<dbReference type="InterPro" id="IPR017871">
    <property type="entry name" value="ABC_transporter-like_CS"/>
</dbReference>
<protein>
    <submittedName>
        <fullName evidence="15">ABC-type bacteriocin/lantibiotic exporter with double-glycine peptidase domain</fullName>
    </submittedName>
</protein>
<dbReference type="GO" id="GO:0008234">
    <property type="term" value="F:cysteine-type peptidase activity"/>
    <property type="evidence" value="ECO:0007669"/>
    <property type="project" value="UniProtKB-KW"/>
</dbReference>
<keyword evidence="7" id="KW-0788">Thiol protease</keyword>
<evidence type="ECO:0000256" key="11">
    <source>
        <dbReference type="SAM" id="Phobius"/>
    </source>
</evidence>
<organism evidence="15 16">
    <name type="scientific">Thermosporothrix hazakensis</name>
    <dbReference type="NCBI Taxonomy" id="644383"/>
    <lineage>
        <taxon>Bacteria</taxon>
        <taxon>Bacillati</taxon>
        <taxon>Chloroflexota</taxon>
        <taxon>Ktedonobacteria</taxon>
        <taxon>Ktedonobacterales</taxon>
        <taxon>Thermosporotrichaceae</taxon>
        <taxon>Thermosporothrix</taxon>
    </lineage>
</organism>
<comment type="subcellular location">
    <subcellularLocation>
        <location evidence="1">Cell membrane</location>
        <topology evidence="1">Multi-pass membrane protein</topology>
    </subcellularLocation>
</comment>
<dbReference type="GO" id="GO:0005524">
    <property type="term" value="F:ATP binding"/>
    <property type="evidence" value="ECO:0007669"/>
    <property type="project" value="UniProtKB-KW"/>
</dbReference>
<dbReference type="PROSITE" id="PS00211">
    <property type="entry name" value="ABC_TRANSPORTER_1"/>
    <property type="match status" value="1"/>
</dbReference>
<dbReference type="PANTHER" id="PTHR43394">
    <property type="entry name" value="ATP-DEPENDENT PERMEASE MDL1, MITOCHONDRIAL"/>
    <property type="match status" value="1"/>
</dbReference>
<evidence type="ECO:0000259" key="12">
    <source>
        <dbReference type="PROSITE" id="PS50893"/>
    </source>
</evidence>
<comment type="caution">
    <text evidence="15">The sequence shown here is derived from an EMBL/GenBank/DDBJ whole genome shotgun (WGS) entry which is preliminary data.</text>
</comment>
<feature type="transmembrane region" description="Helical" evidence="11">
    <location>
        <begin position="214"/>
        <end position="238"/>
    </location>
</feature>
<dbReference type="SUPFAM" id="SSF90123">
    <property type="entry name" value="ABC transporter transmembrane region"/>
    <property type="match status" value="1"/>
</dbReference>